<keyword evidence="1" id="KW-0812">Transmembrane</keyword>
<name>A0A7W6R1U3_9HYPH</name>
<evidence type="ECO:0000313" key="2">
    <source>
        <dbReference type="EMBL" id="MBB4235086.1"/>
    </source>
</evidence>
<sequence>MTRSPWIDPPLTGTPLDYVPIDAPVQKSTPTFFKAPVLRRAAIAAAAFGGAVAALFFIPVATIAIVVMLGSVWGADKAIKRFQQYDDQP</sequence>
<organism evidence="2 3">
    <name type="scientific">Rhizobium esperanzae</name>
    <dbReference type="NCBI Taxonomy" id="1967781"/>
    <lineage>
        <taxon>Bacteria</taxon>
        <taxon>Pseudomonadati</taxon>
        <taxon>Pseudomonadota</taxon>
        <taxon>Alphaproteobacteria</taxon>
        <taxon>Hyphomicrobiales</taxon>
        <taxon>Rhizobiaceae</taxon>
        <taxon>Rhizobium/Agrobacterium group</taxon>
        <taxon>Rhizobium</taxon>
    </lineage>
</organism>
<gene>
    <name evidence="2" type="ORF">GGD57_001644</name>
</gene>
<dbReference type="Proteomes" id="UP000540909">
    <property type="component" value="Unassembled WGS sequence"/>
</dbReference>
<evidence type="ECO:0000313" key="3">
    <source>
        <dbReference type="Proteomes" id="UP000540909"/>
    </source>
</evidence>
<comment type="caution">
    <text evidence="2">The sequence shown here is derived from an EMBL/GenBank/DDBJ whole genome shotgun (WGS) entry which is preliminary data.</text>
</comment>
<dbReference type="EMBL" id="JACIFY010000004">
    <property type="protein sequence ID" value="MBB4235086.1"/>
    <property type="molecule type" value="Genomic_DNA"/>
</dbReference>
<feature type="transmembrane region" description="Helical" evidence="1">
    <location>
        <begin position="42"/>
        <end position="75"/>
    </location>
</feature>
<dbReference type="RefSeq" id="WP_184468534.1">
    <property type="nucleotide sequence ID" value="NZ_JACIFY010000004.1"/>
</dbReference>
<proteinExistence type="predicted"/>
<protein>
    <submittedName>
        <fullName evidence="2">Uncharacterized protein</fullName>
    </submittedName>
</protein>
<reference evidence="2 3" key="1">
    <citation type="submission" date="2020-08" db="EMBL/GenBank/DDBJ databases">
        <title>Genomic Encyclopedia of Type Strains, Phase IV (KMG-V): Genome sequencing to study the core and pangenomes of soil and plant-associated prokaryotes.</title>
        <authorList>
            <person name="Whitman W."/>
        </authorList>
    </citation>
    <scope>NUCLEOTIDE SEQUENCE [LARGE SCALE GENOMIC DNA]</scope>
    <source>
        <strain evidence="2 3">SEMIA 4089</strain>
    </source>
</reference>
<evidence type="ECO:0000256" key="1">
    <source>
        <dbReference type="SAM" id="Phobius"/>
    </source>
</evidence>
<keyword evidence="1" id="KW-1133">Transmembrane helix</keyword>
<dbReference type="AlphaFoldDB" id="A0A7W6R1U3"/>
<accession>A0A7W6R1U3</accession>
<keyword evidence="1" id="KW-0472">Membrane</keyword>